<gene>
    <name evidence="2" type="ORF">DWV00_10950</name>
</gene>
<reference evidence="2 3" key="1">
    <citation type="submission" date="2018-08" db="EMBL/GenBank/DDBJ databases">
        <title>Paraburkholderia sp. DHOM06 isolated from forest soil.</title>
        <authorList>
            <person name="Gao Z.-H."/>
            <person name="Qiu L.-H."/>
        </authorList>
    </citation>
    <scope>NUCLEOTIDE SEQUENCE [LARGE SCALE GENOMIC DNA]</scope>
    <source>
        <strain evidence="2 3">DHOM06</strain>
    </source>
</reference>
<sequence>MKETVQSRMEGNSSQPAVRRSRLASAPGWGAGDAQNAIVAGARGAAGFGPSRAARRIPARGFS</sequence>
<feature type="compositionally biased region" description="Polar residues" evidence="1">
    <location>
        <begin position="1"/>
        <end position="16"/>
    </location>
</feature>
<evidence type="ECO:0000313" key="2">
    <source>
        <dbReference type="EMBL" id="RDU98778.1"/>
    </source>
</evidence>
<dbReference type="Proteomes" id="UP000256838">
    <property type="component" value="Unassembled WGS sequence"/>
</dbReference>
<proteinExistence type="predicted"/>
<keyword evidence="3" id="KW-1185">Reference proteome</keyword>
<name>A0A3D8K0G0_9BURK</name>
<comment type="caution">
    <text evidence="2">The sequence shown here is derived from an EMBL/GenBank/DDBJ whole genome shotgun (WGS) entry which is preliminary data.</text>
</comment>
<accession>A0A3D8K0G0</accession>
<dbReference type="AlphaFoldDB" id="A0A3D8K0G0"/>
<protein>
    <submittedName>
        <fullName evidence="2">Uncharacterized protein</fullName>
    </submittedName>
</protein>
<feature type="region of interest" description="Disordered" evidence="1">
    <location>
        <begin position="1"/>
        <end position="32"/>
    </location>
</feature>
<evidence type="ECO:0000256" key="1">
    <source>
        <dbReference type="SAM" id="MobiDB-lite"/>
    </source>
</evidence>
<organism evidence="2 3">
    <name type="scientific">Trinickia dinghuensis</name>
    <dbReference type="NCBI Taxonomy" id="2291023"/>
    <lineage>
        <taxon>Bacteria</taxon>
        <taxon>Pseudomonadati</taxon>
        <taxon>Pseudomonadota</taxon>
        <taxon>Betaproteobacteria</taxon>
        <taxon>Burkholderiales</taxon>
        <taxon>Burkholderiaceae</taxon>
        <taxon>Trinickia</taxon>
    </lineage>
</organism>
<evidence type="ECO:0000313" key="3">
    <source>
        <dbReference type="Proteomes" id="UP000256838"/>
    </source>
</evidence>
<dbReference type="EMBL" id="QRGA01000006">
    <property type="protein sequence ID" value="RDU98778.1"/>
    <property type="molecule type" value="Genomic_DNA"/>
</dbReference>